<dbReference type="SUPFAM" id="SSF47336">
    <property type="entry name" value="ACP-like"/>
    <property type="match status" value="1"/>
</dbReference>
<sequence>MYLQEVKTILADVLGLGAGADALTEQSALLGAIPELDSMAVVQLIAAMEEQFGFSVDDDEIDAATFASVGSLTAFVARKLTA</sequence>
<dbReference type="AlphaFoldDB" id="A0A7X4KP99"/>
<name>A0A7X4KP99_9BURK</name>
<gene>
    <name evidence="2" type="ORF">GTP77_22410</name>
</gene>
<keyword evidence="3" id="KW-1185">Reference proteome</keyword>
<feature type="domain" description="Carrier" evidence="1">
    <location>
        <begin position="1"/>
        <end position="80"/>
    </location>
</feature>
<proteinExistence type="predicted"/>
<dbReference type="EMBL" id="WWCU01000032">
    <property type="protein sequence ID" value="MYN10078.1"/>
    <property type="molecule type" value="Genomic_DNA"/>
</dbReference>
<accession>A0A7X4KP99</accession>
<dbReference type="RefSeq" id="WP_161074375.1">
    <property type="nucleotide sequence ID" value="NZ_CP086370.1"/>
</dbReference>
<dbReference type="PROSITE" id="PS50075">
    <property type="entry name" value="CARRIER"/>
    <property type="match status" value="1"/>
</dbReference>
<evidence type="ECO:0000259" key="1">
    <source>
        <dbReference type="PROSITE" id="PS50075"/>
    </source>
</evidence>
<evidence type="ECO:0000313" key="2">
    <source>
        <dbReference type="EMBL" id="MYN10078.1"/>
    </source>
</evidence>
<dbReference type="InterPro" id="IPR009081">
    <property type="entry name" value="PP-bd_ACP"/>
</dbReference>
<dbReference type="InterPro" id="IPR036736">
    <property type="entry name" value="ACP-like_sf"/>
</dbReference>
<organism evidence="2 3">
    <name type="scientific">Pseudoduganella aquatica</name>
    <dbReference type="NCBI Taxonomy" id="2660641"/>
    <lineage>
        <taxon>Bacteria</taxon>
        <taxon>Pseudomonadati</taxon>
        <taxon>Pseudomonadota</taxon>
        <taxon>Betaproteobacteria</taxon>
        <taxon>Burkholderiales</taxon>
        <taxon>Oxalobacteraceae</taxon>
        <taxon>Telluria group</taxon>
        <taxon>Pseudoduganella</taxon>
    </lineage>
</organism>
<dbReference type="Pfam" id="PF00550">
    <property type="entry name" value="PP-binding"/>
    <property type="match status" value="1"/>
</dbReference>
<dbReference type="Gene3D" id="1.10.1200.10">
    <property type="entry name" value="ACP-like"/>
    <property type="match status" value="1"/>
</dbReference>
<comment type="caution">
    <text evidence="2">The sequence shown here is derived from an EMBL/GenBank/DDBJ whole genome shotgun (WGS) entry which is preliminary data.</text>
</comment>
<reference evidence="2 3" key="1">
    <citation type="submission" date="2019-12" db="EMBL/GenBank/DDBJ databases">
        <title>Novel species isolated from a subtropical stream in China.</title>
        <authorList>
            <person name="Lu H."/>
        </authorList>
    </citation>
    <scope>NUCLEOTIDE SEQUENCE [LARGE SCALE GENOMIC DNA]</scope>
    <source>
        <strain evidence="2 3">FT127W</strain>
    </source>
</reference>
<protein>
    <submittedName>
        <fullName evidence="2">Acyl carrier protein</fullName>
    </submittedName>
</protein>
<evidence type="ECO:0000313" key="3">
    <source>
        <dbReference type="Proteomes" id="UP000450676"/>
    </source>
</evidence>
<dbReference type="Proteomes" id="UP000450676">
    <property type="component" value="Unassembled WGS sequence"/>
</dbReference>